<keyword evidence="1" id="KW-0732">Signal</keyword>
<evidence type="ECO:0008006" key="4">
    <source>
        <dbReference type="Google" id="ProtNLM"/>
    </source>
</evidence>
<organism evidence="2 3">
    <name type="scientific">Pseudoalteromonas luteoviolacea S4060-1</name>
    <dbReference type="NCBI Taxonomy" id="1365257"/>
    <lineage>
        <taxon>Bacteria</taxon>
        <taxon>Pseudomonadati</taxon>
        <taxon>Pseudomonadota</taxon>
        <taxon>Gammaproteobacteria</taxon>
        <taxon>Alteromonadales</taxon>
        <taxon>Pseudoalteromonadaceae</taxon>
        <taxon>Pseudoalteromonas</taxon>
    </lineage>
</organism>
<dbReference type="AlphaFoldDB" id="A0A167INF1"/>
<dbReference type="PATRIC" id="fig|1365257.3.peg.5119"/>
<dbReference type="Proteomes" id="UP000076661">
    <property type="component" value="Unassembled WGS sequence"/>
</dbReference>
<reference evidence="2 3" key="1">
    <citation type="submission" date="2013-07" db="EMBL/GenBank/DDBJ databases">
        <title>Comparative Genomic and Metabolomic Analysis of Twelve Strains of Pseudoalteromonas luteoviolacea.</title>
        <authorList>
            <person name="Vynne N.G."/>
            <person name="Mansson M."/>
            <person name="Gram L."/>
        </authorList>
    </citation>
    <scope>NUCLEOTIDE SEQUENCE [LARGE SCALE GENOMIC DNA]</scope>
    <source>
        <strain evidence="2 3">S4060-1</strain>
    </source>
</reference>
<dbReference type="EMBL" id="AUXX01000067">
    <property type="protein sequence ID" value="KZN59750.1"/>
    <property type="molecule type" value="Genomic_DNA"/>
</dbReference>
<dbReference type="RefSeq" id="WP_063383149.1">
    <property type="nucleotide sequence ID" value="NZ_AUXX01000067.1"/>
</dbReference>
<sequence length="90" mass="9727">MKKSVFISAALVAGITAFSTSATATENVSTSATQKVCYYKLTAAHSDSTAPLWETKTVRSWQNCPPSWTIAGPGGWAPGGVYIYQYYILR</sequence>
<name>A0A167INF1_9GAMM</name>
<feature type="chain" id="PRO_5007888338" description="Chitin-binding type-3 domain-containing protein" evidence="1">
    <location>
        <begin position="25"/>
        <end position="90"/>
    </location>
</feature>
<evidence type="ECO:0000313" key="2">
    <source>
        <dbReference type="EMBL" id="KZN59750.1"/>
    </source>
</evidence>
<evidence type="ECO:0000313" key="3">
    <source>
        <dbReference type="Proteomes" id="UP000076661"/>
    </source>
</evidence>
<protein>
    <recommendedName>
        <fullName evidence="4">Chitin-binding type-3 domain-containing protein</fullName>
    </recommendedName>
</protein>
<gene>
    <name evidence="2" type="ORF">N478_08505</name>
</gene>
<comment type="caution">
    <text evidence="2">The sequence shown here is derived from an EMBL/GenBank/DDBJ whole genome shotgun (WGS) entry which is preliminary data.</text>
</comment>
<proteinExistence type="predicted"/>
<feature type="signal peptide" evidence="1">
    <location>
        <begin position="1"/>
        <end position="24"/>
    </location>
</feature>
<evidence type="ECO:0000256" key="1">
    <source>
        <dbReference type="SAM" id="SignalP"/>
    </source>
</evidence>
<accession>A0A167INF1</accession>